<dbReference type="Pfam" id="PF01614">
    <property type="entry name" value="IclR_C"/>
    <property type="match status" value="1"/>
</dbReference>
<comment type="caution">
    <text evidence="6">The sequence shown here is derived from an EMBL/GenBank/DDBJ whole genome shotgun (WGS) entry which is preliminary data.</text>
</comment>
<dbReference type="InterPro" id="IPR036390">
    <property type="entry name" value="WH_DNA-bd_sf"/>
</dbReference>
<dbReference type="GO" id="GO:0003700">
    <property type="term" value="F:DNA-binding transcription factor activity"/>
    <property type="evidence" value="ECO:0007669"/>
    <property type="project" value="TreeGrafter"/>
</dbReference>
<protein>
    <submittedName>
        <fullName evidence="6">Transcriptional regulator</fullName>
    </submittedName>
</protein>
<keyword evidence="1" id="KW-0805">Transcription regulation</keyword>
<dbReference type="EMBL" id="BMJQ01000001">
    <property type="protein sequence ID" value="GGE99461.1"/>
    <property type="molecule type" value="Genomic_DNA"/>
</dbReference>
<organism evidence="6 7">
    <name type="scientific">Aliidongia dinghuensis</name>
    <dbReference type="NCBI Taxonomy" id="1867774"/>
    <lineage>
        <taxon>Bacteria</taxon>
        <taxon>Pseudomonadati</taxon>
        <taxon>Pseudomonadota</taxon>
        <taxon>Alphaproteobacteria</taxon>
        <taxon>Rhodospirillales</taxon>
        <taxon>Dongiaceae</taxon>
        <taxon>Aliidongia</taxon>
    </lineage>
</organism>
<dbReference type="SUPFAM" id="SSF46785">
    <property type="entry name" value="Winged helix' DNA-binding domain"/>
    <property type="match status" value="1"/>
</dbReference>
<dbReference type="PROSITE" id="PS51077">
    <property type="entry name" value="HTH_ICLR"/>
    <property type="match status" value="1"/>
</dbReference>
<dbReference type="InterPro" id="IPR012794">
    <property type="entry name" value="PcaR_PcaU"/>
</dbReference>
<dbReference type="InterPro" id="IPR050707">
    <property type="entry name" value="HTH_MetabolicPath_Reg"/>
</dbReference>
<proteinExistence type="predicted"/>
<gene>
    <name evidence="6" type="primary">pcaR</name>
    <name evidence="6" type="ORF">GCM10011611_01320</name>
</gene>
<dbReference type="Gene3D" id="3.30.450.40">
    <property type="match status" value="1"/>
</dbReference>
<evidence type="ECO:0000313" key="7">
    <source>
        <dbReference type="Proteomes" id="UP000646365"/>
    </source>
</evidence>
<evidence type="ECO:0000313" key="6">
    <source>
        <dbReference type="EMBL" id="GGE99461.1"/>
    </source>
</evidence>
<dbReference type="InterPro" id="IPR005471">
    <property type="entry name" value="Tscrpt_reg_IclR_N"/>
</dbReference>
<feature type="domain" description="HTH iclR-type" evidence="4">
    <location>
        <begin position="13"/>
        <end position="73"/>
    </location>
</feature>
<dbReference type="GO" id="GO:0003677">
    <property type="term" value="F:DNA binding"/>
    <property type="evidence" value="ECO:0007669"/>
    <property type="project" value="UniProtKB-KW"/>
</dbReference>
<feature type="domain" description="IclR-ED" evidence="5">
    <location>
        <begin position="74"/>
        <end position="258"/>
    </location>
</feature>
<reference evidence="6" key="1">
    <citation type="journal article" date="2014" name="Int. J. Syst. Evol. Microbiol.">
        <title>Complete genome sequence of Corynebacterium casei LMG S-19264T (=DSM 44701T), isolated from a smear-ripened cheese.</title>
        <authorList>
            <consortium name="US DOE Joint Genome Institute (JGI-PGF)"/>
            <person name="Walter F."/>
            <person name="Albersmeier A."/>
            <person name="Kalinowski J."/>
            <person name="Ruckert C."/>
        </authorList>
    </citation>
    <scope>NUCLEOTIDE SEQUENCE</scope>
    <source>
        <strain evidence="6">CGMCC 1.15725</strain>
    </source>
</reference>
<evidence type="ECO:0000259" key="4">
    <source>
        <dbReference type="PROSITE" id="PS51077"/>
    </source>
</evidence>
<dbReference type="PANTHER" id="PTHR30136">
    <property type="entry name" value="HELIX-TURN-HELIX TRANSCRIPTIONAL REGULATOR, ICLR FAMILY"/>
    <property type="match status" value="1"/>
</dbReference>
<name>A0A8J2YP95_9PROT</name>
<dbReference type="InterPro" id="IPR036388">
    <property type="entry name" value="WH-like_DNA-bd_sf"/>
</dbReference>
<dbReference type="GO" id="GO:0046278">
    <property type="term" value="P:3,4-dihydroxybenzoate metabolic process"/>
    <property type="evidence" value="ECO:0007669"/>
    <property type="project" value="InterPro"/>
</dbReference>
<reference evidence="6" key="2">
    <citation type="submission" date="2020-09" db="EMBL/GenBank/DDBJ databases">
        <authorList>
            <person name="Sun Q."/>
            <person name="Zhou Y."/>
        </authorList>
    </citation>
    <scope>NUCLEOTIDE SEQUENCE</scope>
    <source>
        <strain evidence="6">CGMCC 1.15725</strain>
    </source>
</reference>
<dbReference type="SUPFAM" id="SSF55781">
    <property type="entry name" value="GAF domain-like"/>
    <property type="match status" value="1"/>
</dbReference>
<dbReference type="InterPro" id="IPR029016">
    <property type="entry name" value="GAF-like_dom_sf"/>
</dbReference>
<evidence type="ECO:0000256" key="2">
    <source>
        <dbReference type="ARBA" id="ARBA00023125"/>
    </source>
</evidence>
<dbReference type="NCBIfam" id="TIGR02431">
    <property type="entry name" value="pcaR_pcaU"/>
    <property type="match status" value="1"/>
</dbReference>
<dbReference type="InterPro" id="IPR014757">
    <property type="entry name" value="Tscrpt_reg_IclR_C"/>
</dbReference>
<dbReference type="GO" id="GO:0045892">
    <property type="term" value="P:negative regulation of DNA-templated transcription"/>
    <property type="evidence" value="ECO:0007669"/>
    <property type="project" value="TreeGrafter"/>
</dbReference>
<keyword evidence="3" id="KW-0804">Transcription</keyword>
<dbReference type="RefSeq" id="WP_189041376.1">
    <property type="nucleotide sequence ID" value="NZ_BMJQ01000001.1"/>
</dbReference>
<keyword evidence="7" id="KW-1185">Reference proteome</keyword>
<accession>A0A8J2YP95</accession>
<keyword evidence="2" id="KW-0238">DNA-binding</keyword>
<dbReference type="FunFam" id="1.10.10.10:FF:000056">
    <property type="entry name" value="IclR family transcriptional regulator"/>
    <property type="match status" value="1"/>
</dbReference>
<sequence>MDAKIGPTDRDFITALARGLEVLQVCGTSESGLSLAQLAQRAGLSRGTARRFLLTLGALGYVESDGRLYHLTPKVLALGNAYLGSTPLPRVSRPFLERISRQLNASCSLSILDGAEIVYVSRVQTGRIMAVDLGVGSRLPAAATAMGRVLLAALPAEDLQQWLRDTPLVSYTERTVVNPDAFTALIGGVARQGYCIVDQELEPGLRSIAVPVRCASGSVTAALNIGAQAARISLAELEESCLPVLRTAAAEMRELLIG</sequence>
<evidence type="ECO:0000256" key="3">
    <source>
        <dbReference type="ARBA" id="ARBA00023163"/>
    </source>
</evidence>
<evidence type="ECO:0000256" key="1">
    <source>
        <dbReference type="ARBA" id="ARBA00023015"/>
    </source>
</evidence>
<dbReference type="Proteomes" id="UP000646365">
    <property type="component" value="Unassembled WGS sequence"/>
</dbReference>
<dbReference type="SMART" id="SM00346">
    <property type="entry name" value="HTH_ICLR"/>
    <property type="match status" value="1"/>
</dbReference>
<dbReference type="PROSITE" id="PS51078">
    <property type="entry name" value="ICLR_ED"/>
    <property type="match status" value="1"/>
</dbReference>
<dbReference type="Gene3D" id="1.10.10.10">
    <property type="entry name" value="Winged helix-like DNA-binding domain superfamily/Winged helix DNA-binding domain"/>
    <property type="match status" value="1"/>
</dbReference>
<dbReference type="AlphaFoldDB" id="A0A8J2YP95"/>
<dbReference type="GO" id="GO:0045893">
    <property type="term" value="P:positive regulation of DNA-templated transcription"/>
    <property type="evidence" value="ECO:0007669"/>
    <property type="project" value="InterPro"/>
</dbReference>
<dbReference type="PANTHER" id="PTHR30136:SF34">
    <property type="entry name" value="TRANSCRIPTIONAL REGULATOR"/>
    <property type="match status" value="1"/>
</dbReference>
<evidence type="ECO:0000259" key="5">
    <source>
        <dbReference type="PROSITE" id="PS51078"/>
    </source>
</evidence>
<dbReference type="Pfam" id="PF09339">
    <property type="entry name" value="HTH_IclR"/>
    <property type="match status" value="1"/>
</dbReference>